<dbReference type="Pfam" id="PF00067">
    <property type="entry name" value="p450"/>
    <property type="match status" value="1"/>
</dbReference>
<organism evidence="4">
    <name type="scientific">Solanum lycopersicum</name>
    <name type="common">Tomato</name>
    <name type="synonym">Lycopersicon esculentum</name>
    <dbReference type="NCBI Taxonomy" id="4081"/>
    <lineage>
        <taxon>Eukaryota</taxon>
        <taxon>Viridiplantae</taxon>
        <taxon>Streptophyta</taxon>
        <taxon>Embryophyta</taxon>
        <taxon>Tracheophyta</taxon>
        <taxon>Spermatophyta</taxon>
        <taxon>Magnoliopsida</taxon>
        <taxon>eudicotyledons</taxon>
        <taxon>Gunneridae</taxon>
        <taxon>Pentapetalae</taxon>
        <taxon>asterids</taxon>
        <taxon>lamiids</taxon>
        <taxon>Solanales</taxon>
        <taxon>Solanaceae</taxon>
        <taxon>Solanoideae</taxon>
        <taxon>Solaneae</taxon>
        <taxon>Solanum</taxon>
        <taxon>Solanum subgen. Lycopersicon</taxon>
    </lineage>
</organism>
<dbReference type="InterPro" id="IPR001128">
    <property type="entry name" value="Cyt_P450"/>
</dbReference>
<keyword evidence="3" id="KW-1133">Transmembrane helix</keyword>
<dbReference type="InParanoid" id="A0A3Q7HHS4"/>
<dbReference type="GO" id="GO:0016705">
    <property type="term" value="F:oxidoreductase activity, acting on paired donors, with incorporation or reduction of molecular oxygen"/>
    <property type="evidence" value="ECO:0007669"/>
    <property type="project" value="InterPro"/>
</dbReference>
<keyword evidence="3" id="KW-0812">Transmembrane</keyword>
<dbReference type="GO" id="GO:0020037">
    <property type="term" value="F:heme binding"/>
    <property type="evidence" value="ECO:0007669"/>
    <property type="project" value="InterPro"/>
</dbReference>
<dbReference type="InterPro" id="IPR036396">
    <property type="entry name" value="Cyt_P450_sf"/>
</dbReference>
<dbReference type="EnsemblPlants" id="Solyc07g064470.3.1">
    <property type="protein sequence ID" value="Solyc07g064470.3.1"/>
    <property type="gene ID" value="Solyc07g064470.3"/>
</dbReference>
<name>A0A3Q7HHS4_SOLLC</name>
<dbReference type="PANTHER" id="PTHR24286">
    <property type="entry name" value="CYTOCHROME P450 26"/>
    <property type="match status" value="1"/>
</dbReference>
<evidence type="ECO:0000256" key="1">
    <source>
        <dbReference type="ARBA" id="ARBA00022723"/>
    </source>
</evidence>
<dbReference type="GO" id="GO:0005506">
    <property type="term" value="F:iron ion binding"/>
    <property type="evidence" value="ECO:0007669"/>
    <property type="project" value="InterPro"/>
</dbReference>
<evidence type="ECO:0008006" key="6">
    <source>
        <dbReference type="Google" id="ProtNLM"/>
    </source>
</evidence>
<dbReference type="PANTHER" id="PTHR24286:SF190">
    <property type="entry name" value="CYTOCHROME P450"/>
    <property type="match status" value="1"/>
</dbReference>
<protein>
    <recommendedName>
        <fullName evidence="6">Cytochrome P450</fullName>
    </recommendedName>
</protein>
<keyword evidence="3" id="KW-0472">Membrane</keyword>
<dbReference type="GO" id="GO:0004497">
    <property type="term" value="F:monooxygenase activity"/>
    <property type="evidence" value="ECO:0007669"/>
    <property type="project" value="InterPro"/>
</dbReference>
<keyword evidence="5" id="KW-1185">Reference proteome</keyword>
<dbReference type="SUPFAM" id="SSF48264">
    <property type="entry name" value="Cytochrome P450"/>
    <property type="match status" value="1"/>
</dbReference>
<evidence type="ECO:0000313" key="5">
    <source>
        <dbReference type="Proteomes" id="UP000004994"/>
    </source>
</evidence>
<evidence type="ECO:0000256" key="2">
    <source>
        <dbReference type="ARBA" id="ARBA00023004"/>
    </source>
</evidence>
<feature type="transmembrane region" description="Helical" evidence="3">
    <location>
        <begin position="12"/>
        <end position="32"/>
    </location>
</feature>
<accession>A0A3Q7HHS4</accession>
<keyword evidence="2" id="KW-0408">Iron</keyword>
<proteinExistence type="predicted"/>
<dbReference type="Gene3D" id="1.10.630.10">
    <property type="entry name" value="Cytochrome P450"/>
    <property type="match status" value="1"/>
</dbReference>
<dbReference type="OMA" id="RETQHEF"/>
<keyword evidence="1" id="KW-0479">Metal-binding</keyword>
<reference evidence="4" key="2">
    <citation type="submission" date="2019-01" db="UniProtKB">
        <authorList>
            <consortium name="EnsemblPlants"/>
        </authorList>
    </citation>
    <scope>IDENTIFICATION</scope>
    <source>
        <strain evidence="4">cv. Heinz 1706</strain>
    </source>
</reference>
<dbReference type="AlphaFoldDB" id="A0A3Q7HHS4"/>
<dbReference type="Proteomes" id="UP000004994">
    <property type="component" value="Chromosome 7"/>
</dbReference>
<reference evidence="4" key="1">
    <citation type="journal article" date="2012" name="Nature">
        <title>The tomato genome sequence provides insights into fleshy fruit evolution.</title>
        <authorList>
            <consortium name="Tomato Genome Consortium"/>
        </authorList>
    </citation>
    <scope>NUCLEOTIDE SEQUENCE [LARGE SCALE GENOMIC DNA]</scope>
    <source>
        <strain evidence="4">cv. Heinz 1706</strain>
    </source>
</reference>
<dbReference type="Gramene" id="Solyc07g064470.3.1">
    <property type="protein sequence ID" value="Solyc07g064470.3.1"/>
    <property type="gene ID" value="Solyc07g064470.3"/>
</dbReference>
<evidence type="ECO:0000256" key="3">
    <source>
        <dbReference type="SAM" id="Phobius"/>
    </source>
</evidence>
<sequence length="199" mass="22884">MNDEDHKRVSQIVLCIMIIGITFDHKLAFYALQSRPQGKQRCPENVETTYFRETQHEFDSNLASFHQDLITCLRSIPGENKQELVSENEIIHNVMLIMVAGYETSSVLITFMVRVLAKNPNIHAAFLKGRYCTESLTWEDLGNMKYTWRVAMETMRPFPPIFGGFRQTVKDIEYGGNLIPKGWLVRSKSPSLIFQSSTC</sequence>
<evidence type="ECO:0000313" key="4">
    <source>
        <dbReference type="EnsemblPlants" id="Solyc07g064470.3.1"/>
    </source>
</evidence>